<evidence type="ECO:0000313" key="5">
    <source>
        <dbReference type="EMBL" id="CAB4864180.1"/>
    </source>
</evidence>
<evidence type="ECO:0000256" key="3">
    <source>
        <dbReference type="ARBA" id="ARBA00022801"/>
    </source>
</evidence>
<reference evidence="5" key="1">
    <citation type="submission" date="2020-05" db="EMBL/GenBank/DDBJ databases">
        <authorList>
            <person name="Chiriac C."/>
            <person name="Salcher M."/>
            <person name="Ghai R."/>
            <person name="Kavagutti S V."/>
        </authorList>
    </citation>
    <scope>NUCLEOTIDE SEQUENCE</scope>
</reference>
<gene>
    <name evidence="5" type="ORF">UFOPK3376_00439</name>
</gene>
<keyword evidence="3" id="KW-0378">Hydrolase</keyword>
<dbReference type="InterPro" id="IPR011650">
    <property type="entry name" value="Peptidase_M20_dimer"/>
</dbReference>
<name>A0A6J7D354_9ZZZZ</name>
<dbReference type="GO" id="GO:0006508">
    <property type="term" value="P:proteolysis"/>
    <property type="evidence" value="ECO:0007669"/>
    <property type="project" value="UniProtKB-KW"/>
</dbReference>
<dbReference type="Pfam" id="PF07687">
    <property type="entry name" value="M20_dimer"/>
    <property type="match status" value="1"/>
</dbReference>
<dbReference type="SUPFAM" id="SSF53187">
    <property type="entry name" value="Zn-dependent exopeptidases"/>
    <property type="match status" value="1"/>
</dbReference>
<dbReference type="PANTHER" id="PTHR43270:SF4">
    <property type="entry name" value="CARNOSINE DIPEPTIDASE 2, ISOFORM A"/>
    <property type="match status" value="1"/>
</dbReference>
<dbReference type="AlphaFoldDB" id="A0A6J7D354"/>
<sequence>MTTFVDQAWAAALPTLMEYISIPARSPMFDTEWEANGHLMRAAQLLEEWARAQAVPGMTVELIAPVGLTPVLFIEIAATRPDLADRTVLLYGHMDKQPEMEPWSAGLGPWKPVLAGDRLYGRGGADDGYSVFAALIAIASIHESGGHHSRLVLLIEASEESSSVHLSTHLEHLLPRIGNAELVVTLDSFCESYDRLWTTTSTRGVCGGVLDIEVCADDPHSGRASGVLPSSFRILRQLLDRIEDVHTGEVLLPSANVVIPQHRIDEAAVAADAFPPLSTTFRPLPGVQPMAPDAKGELLNESWRPALEVIGIDGIPRVADAGNVFRSRLSVKLSLRLPPTADVDAVGDELQAVLEADPPFGASVRMTSGARGPGWEAPEFAPWLSAATDAASRRHFGTPVASCGVGGTIPFMGMLGAPLPDAQFLLVGVLGPESNAHGPDEFLHLPTVRRVTAVVADILQAQTESPRRA</sequence>
<accession>A0A6J7D354</accession>
<dbReference type="GO" id="GO:0046872">
    <property type="term" value="F:metal ion binding"/>
    <property type="evidence" value="ECO:0007669"/>
    <property type="project" value="UniProtKB-KW"/>
</dbReference>
<dbReference type="InterPro" id="IPR051458">
    <property type="entry name" value="Cyt/Met_Dipeptidase"/>
</dbReference>
<dbReference type="InterPro" id="IPR002933">
    <property type="entry name" value="Peptidase_M20"/>
</dbReference>
<keyword evidence="1" id="KW-0645">Protease</keyword>
<feature type="domain" description="Peptidase M20 dimerisation" evidence="4">
    <location>
        <begin position="201"/>
        <end position="357"/>
    </location>
</feature>
<dbReference type="PANTHER" id="PTHR43270">
    <property type="entry name" value="BETA-ALA-HIS DIPEPTIDASE"/>
    <property type="match status" value="1"/>
</dbReference>
<proteinExistence type="predicted"/>
<dbReference type="Gene3D" id="3.30.70.360">
    <property type="match status" value="1"/>
</dbReference>
<dbReference type="GO" id="GO:0008233">
    <property type="term" value="F:peptidase activity"/>
    <property type="evidence" value="ECO:0007669"/>
    <property type="project" value="UniProtKB-KW"/>
</dbReference>
<evidence type="ECO:0000256" key="1">
    <source>
        <dbReference type="ARBA" id="ARBA00022670"/>
    </source>
</evidence>
<keyword evidence="2" id="KW-0479">Metal-binding</keyword>
<evidence type="ECO:0000259" key="4">
    <source>
        <dbReference type="Pfam" id="PF07687"/>
    </source>
</evidence>
<evidence type="ECO:0000256" key="2">
    <source>
        <dbReference type="ARBA" id="ARBA00022723"/>
    </source>
</evidence>
<dbReference type="EMBL" id="CAFBLP010000007">
    <property type="protein sequence ID" value="CAB4864180.1"/>
    <property type="molecule type" value="Genomic_DNA"/>
</dbReference>
<dbReference type="Gene3D" id="3.40.630.10">
    <property type="entry name" value="Zn peptidases"/>
    <property type="match status" value="1"/>
</dbReference>
<organism evidence="5">
    <name type="scientific">freshwater metagenome</name>
    <dbReference type="NCBI Taxonomy" id="449393"/>
    <lineage>
        <taxon>unclassified sequences</taxon>
        <taxon>metagenomes</taxon>
        <taxon>ecological metagenomes</taxon>
    </lineage>
</organism>
<dbReference type="Pfam" id="PF01546">
    <property type="entry name" value="Peptidase_M20"/>
    <property type="match status" value="1"/>
</dbReference>
<protein>
    <submittedName>
        <fullName evidence="5">Unannotated protein</fullName>
    </submittedName>
</protein>